<evidence type="ECO:0000256" key="9">
    <source>
        <dbReference type="NCBIfam" id="TIGR00187"/>
    </source>
</evidence>
<evidence type="ECO:0000256" key="4">
    <source>
        <dbReference type="ARBA" id="ARBA00012827"/>
    </source>
</evidence>
<proteinExistence type="predicted"/>
<accession>A0A1I1GKW2</accession>
<dbReference type="SUPFAM" id="SSF63380">
    <property type="entry name" value="Riboflavin synthase domain-like"/>
    <property type="match status" value="2"/>
</dbReference>
<sequence>MFTGIVQGVTEVAELEQKTNLSTLALNLPEPARQGLQVGASVAINGVCLTVTHWQDERVYFDAMIETLRLTNLGQLQVGSRVNYERAARISDEIGGHLMSGHVIDQVTLTGRQEMDENNLRLEFSVPSTWMKYIFPKGYIGLNGCSLTIAEVGEQSFSVYLIPETRRATTFGEMPEGTPVNLEVDPQTQVTVDTVERVLAQRGLA</sequence>
<dbReference type="InterPro" id="IPR026017">
    <property type="entry name" value="Lumazine-bd_dom"/>
</dbReference>
<dbReference type="RefSeq" id="WP_091961473.1">
    <property type="nucleotide sequence ID" value="NZ_FOLH01000003.1"/>
</dbReference>
<dbReference type="GO" id="GO:0009231">
    <property type="term" value="P:riboflavin biosynthetic process"/>
    <property type="evidence" value="ECO:0007669"/>
    <property type="project" value="UniProtKB-KW"/>
</dbReference>
<dbReference type="PANTHER" id="PTHR21098:SF0">
    <property type="entry name" value="RIBOFLAVIN SYNTHASE"/>
    <property type="match status" value="1"/>
</dbReference>
<dbReference type="PROSITE" id="PS51177">
    <property type="entry name" value="LUMAZINE_BIND"/>
    <property type="match status" value="2"/>
</dbReference>
<dbReference type="OrthoDB" id="9788537at2"/>
<organism evidence="12 13">
    <name type="scientific">Marinospirillum celere</name>
    <dbReference type="NCBI Taxonomy" id="1122252"/>
    <lineage>
        <taxon>Bacteria</taxon>
        <taxon>Pseudomonadati</taxon>
        <taxon>Pseudomonadota</taxon>
        <taxon>Gammaproteobacteria</taxon>
        <taxon>Oceanospirillales</taxon>
        <taxon>Oceanospirillaceae</taxon>
        <taxon>Marinospirillum</taxon>
    </lineage>
</organism>
<dbReference type="FunFam" id="2.40.30.20:FF:000003">
    <property type="entry name" value="Riboflavin synthase, alpha subunit"/>
    <property type="match status" value="1"/>
</dbReference>
<evidence type="ECO:0000256" key="3">
    <source>
        <dbReference type="ARBA" id="ARBA00004887"/>
    </source>
</evidence>
<dbReference type="CDD" id="cd00402">
    <property type="entry name" value="Riboflavin_synthase_like"/>
    <property type="match status" value="1"/>
</dbReference>
<dbReference type="Proteomes" id="UP000199058">
    <property type="component" value="Unassembled WGS sequence"/>
</dbReference>
<feature type="repeat" description="Lumazine-binding" evidence="10">
    <location>
        <begin position="98"/>
        <end position="195"/>
    </location>
</feature>
<dbReference type="NCBIfam" id="NF009566">
    <property type="entry name" value="PRK13020.1"/>
    <property type="match status" value="1"/>
</dbReference>
<evidence type="ECO:0000256" key="7">
    <source>
        <dbReference type="ARBA" id="ARBA00022679"/>
    </source>
</evidence>
<dbReference type="GO" id="GO:0004746">
    <property type="term" value="F:riboflavin synthase activity"/>
    <property type="evidence" value="ECO:0007669"/>
    <property type="project" value="UniProtKB-UniRule"/>
</dbReference>
<dbReference type="AlphaFoldDB" id="A0A1I1GKW2"/>
<dbReference type="EMBL" id="FOLH01000003">
    <property type="protein sequence ID" value="SFC12409.1"/>
    <property type="molecule type" value="Genomic_DNA"/>
</dbReference>
<dbReference type="NCBIfam" id="NF006767">
    <property type="entry name" value="PRK09289.1"/>
    <property type="match status" value="1"/>
</dbReference>
<evidence type="ECO:0000256" key="8">
    <source>
        <dbReference type="ARBA" id="ARBA00022737"/>
    </source>
</evidence>
<evidence type="ECO:0000313" key="12">
    <source>
        <dbReference type="EMBL" id="SFC12409.1"/>
    </source>
</evidence>
<dbReference type="NCBIfam" id="TIGR00187">
    <property type="entry name" value="ribE"/>
    <property type="match status" value="1"/>
</dbReference>
<evidence type="ECO:0000256" key="1">
    <source>
        <dbReference type="ARBA" id="ARBA00000968"/>
    </source>
</evidence>
<dbReference type="InterPro" id="IPR017938">
    <property type="entry name" value="Riboflavin_synthase-like_b-brl"/>
</dbReference>
<evidence type="ECO:0000256" key="5">
    <source>
        <dbReference type="ARBA" id="ARBA00013950"/>
    </source>
</evidence>
<dbReference type="Pfam" id="PF00677">
    <property type="entry name" value="Lum_binding"/>
    <property type="match status" value="2"/>
</dbReference>
<gene>
    <name evidence="12" type="ORF">SAMN05660443_1507</name>
</gene>
<keyword evidence="7" id="KW-0808">Transferase</keyword>
<feature type="repeat" description="Lumazine-binding" evidence="10">
    <location>
        <begin position="1"/>
        <end position="97"/>
    </location>
</feature>
<comment type="catalytic activity">
    <reaction evidence="1">
        <text>2 6,7-dimethyl-8-(1-D-ribityl)lumazine + H(+) = 5-amino-6-(D-ribitylamino)uracil + riboflavin</text>
        <dbReference type="Rhea" id="RHEA:20772"/>
        <dbReference type="ChEBI" id="CHEBI:15378"/>
        <dbReference type="ChEBI" id="CHEBI:15934"/>
        <dbReference type="ChEBI" id="CHEBI:57986"/>
        <dbReference type="ChEBI" id="CHEBI:58201"/>
        <dbReference type="EC" id="2.5.1.9"/>
    </reaction>
</comment>
<dbReference type="PIRSF" id="PIRSF000498">
    <property type="entry name" value="Riboflavin_syn_A"/>
    <property type="match status" value="1"/>
</dbReference>
<reference evidence="12 13" key="1">
    <citation type="submission" date="2016-10" db="EMBL/GenBank/DDBJ databases">
        <authorList>
            <person name="de Groot N.N."/>
        </authorList>
    </citation>
    <scope>NUCLEOTIDE SEQUENCE [LARGE SCALE GENOMIC DNA]</scope>
    <source>
        <strain evidence="12 13">DSM 18438</strain>
    </source>
</reference>
<dbReference type="EC" id="2.5.1.9" evidence="4 9"/>
<dbReference type="InterPro" id="IPR023366">
    <property type="entry name" value="ATP_synth_asu-like_sf"/>
</dbReference>
<dbReference type="Gene3D" id="2.40.30.20">
    <property type="match status" value="2"/>
</dbReference>
<evidence type="ECO:0000259" key="11">
    <source>
        <dbReference type="PROSITE" id="PS51177"/>
    </source>
</evidence>
<keyword evidence="13" id="KW-1185">Reference proteome</keyword>
<evidence type="ECO:0000256" key="10">
    <source>
        <dbReference type="PROSITE-ProRule" id="PRU00524"/>
    </source>
</evidence>
<feature type="domain" description="Lumazine-binding" evidence="11">
    <location>
        <begin position="1"/>
        <end position="97"/>
    </location>
</feature>
<protein>
    <recommendedName>
        <fullName evidence="5 9">Riboflavin synthase</fullName>
        <ecNumber evidence="4 9">2.5.1.9</ecNumber>
    </recommendedName>
</protein>
<evidence type="ECO:0000256" key="6">
    <source>
        <dbReference type="ARBA" id="ARBA00022619"/>
    </source>
</evidence>
<dbReference type="InterPro" id="IPR001783">
    <property type="entry name" value="Lumazine-bd"/>
</dbReference>
<feature type="domain" description="Lumazine-binding" evidence="11">
    <location>
        <begin position="98"/>
        <end position="195"/>
    </location>
</feature>
<keyword evidence="6" id="KW-0686">Riboflavin biosynthesis</keyword>
<evidence type="ECO:0000313" key="13">
    <source>
        <dbReference type="Proteomes" id="UP000199058"/>
    </source>
</evidence>
<name>A0A1I1GKW2_9GAMM</name>
<keyword evidence="8" id="KW-0677">Repeat</keyword>
<dbReference type="STRING" id="1122252.SAMN05660443_1507"/>
<comment type="function">
    <text evidence="2">Catalyzes the dismutation of two molecules of 6,7-dimethyl-8-ribityllumazine, resulting in the formation of riboflavin and 5-amino-6-(D-ribitylamino)uracil.</text>
</comment>
<dbReference type="PANTHER" id="PTHR21098">
    <property type="entry name" value="RIBOFLAVIN SYNTHASE ALPHA CHAIN"/>
    <property type="match status" value="1"/>
</dbReference>
<comment type="pathway">
    <text evidence="3">Cofactor biosynthesis; riboflavin biosynthesis; riboflavin from 2-hydroxy-3-oxobutyl phosphate and 5-amino-6-(D-ribitylamino)uracil: step 2/2.</text>
</comment>
<evidence type="ECO:0000256" key="2">
    <source>
        <dbReference type="ARBA" id="ARBA00002803"/>
    </source>
</evidence>